<evidence type="ECO:0000313" key="4">
    <source>
        <dbReference type="Proteomes" id="UP000533306"/>
    </source>
</evidence>
<dbReference type="EC" id="3.1.2.-" evidence="3"/>
<accession>A0A7W9VVY3</accession>
<dbReference type="RefSeq" id="WP_183831720.1">
    <property type="nucleotide sequence ID" value="NZ_JACHEU010000002.1"/>
</dbReference>
<evidence type="ECO:0000313" key="3">
    <source>
        <dbReference type="EMBL" id="MBB6013518.1"/>
    </source>
</evidence>
<dbReference type="CDD" id="cd00586">
    <property type="entry name" value="4HBT"/>
    <property type="match status" value="1"/>
</dbReference>
<comment type="caution">
    <text evidence="3">The sequence shown here is derived from an EMBL/GenBank/DDBJ whole genome shotgun (WGS) entry which is preliminary data.</text>
</comment>
<dbReference type="PANTHER" id="PTHR31793">
    <property type="entry name" value="4-HYDROXYBENZOYL-COA THIOESTERASE FAMILY MEMBER"/>
    <property type="match status" value="1"/>
</dbReference>
<proteinExistence type="inferred from homology"/>
<reference evidence="3 4" key="1">
    <citation type="submission" date="2020-08" db="EMBL/GenBank/DDBJ databases">
        <title>Genomic Encyclopedia of Type Strains, Phase IV (KMG-IV): sequencing the most valuable type-strain genomes for metagenomic binning, comparative biology and taxonomic classification.</title>
        <authorList>
            <person name="Goeker M."/>
        </authorList>
    </citation>
    <scope>NUCLEOTIDE SEQUENCE [LARGE SCALE GENOMIC DNA]</scope>
    <source>
        <strain evidence="3 4">DSM 11099</strain>
    </source>
</reference>
<organism evidence="3 4">
    <name type="scientific">Aquamicrobium lusatiense</name>
    <dbReference type="NCBI Taxonomy" id="89772"/>
    <lineage>
        <taxon>Bacteria</taxon>
        <taxon>Pseudomonadati</taxon>
        <taxon>Pseudomonadota</taxon>
        <taxon>Alphaproteobacteria</taxon>
        <taxon>Hyphomicrobiales</taxon>
        <taxon>Phyllobacteriaceae</taxon>
        <taxon>Aquamicrobium</taxon>
    </lineage>
</organism>
<protein>
    <submittedName>
        <fullName evidence="3">Acyl-CoA thioester hydrolase</fullName>
        <ecNumber evidence="3">3.1.2.-</ecNumber>
    </submittedName>
</protein>
<dbReference type="GO" id="GO:0047617">
    <property type="term" value="F:fatty acyl-CoA hydrolase activity"/>
    <property type="evidence" value="ECO:0007669"/>
    <property type="project" value="TreeGrafter"/>
</dbReference>
<name>A0A7W9VVY3_9HYPH</name>
<dbReference type="Proteomes" id="UP000533306">
    <property type="component" value="Unassembled WGS sequence"/>
</dbReference>
<dbReference type="Gene3D" id="3.10.129.10">
    <property type="entry name" value="Hotdog Thioesterase"/>
    <property type="match status" value="1"/>
</dbReference>
<dbReference type="PANTHER" id="PTHR31793:SF27">
    <property type="entry name" value="NOVEL THIOESTERASE SUPERFAMILY DOMAIN AND SAPOSIN A-TYPE DOMAIN CONTAINING PROTEIN (0610012H03RIK)"/>
    <property type="match status" value="1"/>
</dbReference>
<keyword evidence="2 3" id="KW-0378">Hydrolase</keyword>
<dbReference type="EMBL" id="JACHEU010000002">
    <property type="protein sequence ID" value="MBB6013518.1"/>
    <property type="molecule type" value="Genomic_DNA"/>
</dbReference>
<sequence>MSERLTPLTRSAYPWHQETVLQWADSDIYGHLNNVAYLKYFDTALNMSLIEHGALDLSHDATDPIGLVVQNGAQFFSEITFPTKLWVGVRVEKVGRTSMNWGFGLFSADSELCSARGTYVHVYVDRATRRPVPLTEPLLACARALAAPTDI</sequence>
<gene>
    <name evidence="3" type="ORF">HNR59_002907</name>
</gene>
<keyword evidence="4" id="KW-1185">Reference proteome</keyword>
<dbReference type="AlphaFoldDB" id="A0A7W9VVY3"/>
<comment type="similarity">
    <text evidence="1">Belongs to the 4-hydroxybenzoyl-CoA thioesterase family.</text>
</comment>
<dbReference type="InterPro" id="IPR050563">
    <property type="entry name" value="4-hydroxybenzoyl-CoA_TE"/>
</dbReference>
<dbReference type="SUPFAM" id="SSF54637">
    <property type="entry name" value="Thioesterase/thiol ester dehydrase-isomerase"/>
    <property type="match status" value="1"/>
</dbReference>
<evidence type="ECO:0000256" key="2">
    <source>
        <dbReference type="ARBA" id="ARBA00022801"/>
    </source>
</evidence>
<dbReference type="InterPro" id="IPR029069">
    <property type="entry name" value="HotDog_dom_sf"/>
</dbReference>
<evidence type="ECO:0000256" key="1">
    <source>
        <dbReference type="ARBA" id="ARBA00005953"/>
    </source>
</evidence>
<dbReference type="Pfam" id="PF13279">
    <property type="entry name" value="4HBT_2"/>
    <property type="match status" value="1"/>
</dbReference>